<evidence type="ECO:0000259" key="5">
    <source>
        <dbReference type="PROSITE" id="PS51755"/>
    </source>
</evidence>
<dbReference type="InterPro" id="IPR036388">
    <property type="entry name" value="WH-like_DNA-bd_sf"/>
</dbReference>
<organism evidence="6 7">
    <name type="scientific">Paralimibaculum aggregatum</name>
    <dbReference type="NCBI Taxonomy" id="3036245"/>
    <lineage>
        <taxon>Bacteria</taxon>
        <taxon>Pseudomonadati</taxon>
        <taxon>Pseudomonadota</taxon>
        <taxon>Alphaproteobacteria</taxon>
        <taxon>Rhodobacterales</taxon>
        <taxon>Paracoccaceae</taxon>
        <taxon>Paralimibaculum</taxon>
    </lineage>
</organism>
<keyword evidence="2" id="KW-0597">Phosphoprotein</keyword>
<dbReference type="CDD" id="cd19934">
    <property type="entry name" value="REC_OmpR_EcPhoP-like"/>
    <property type="match status" value="1"/>
</dbReference>
<name>A0ABQ6LRP1_9RHOB</name>
<protein>
    <submittedName>
        <fullName evidence="6">Response regulator transcription factor</fullName>
    </submittedName>
</protein>
<dbReference type="SUPFAM" id="SSF52172">
    <property type="entry name" value="CheY-like"/>
    <property type="match status" value="1"/>
</dbReference>
<sequence>MRVLLVDDEADLAEQVRAALEDAGITVDLAGDGEDAQHLGATECYACIVLDLGLPRLDGVSVLRSWRAEGIATPVLILTARSSWQQRVEGLNAGGDDYLTKPFHIEELIARIRALVRRSAGAADPVLRAGDIELDTVAMSVRAAGLPVSLTAHELKVLLTLMLQPGQVHGKADLAAAVYGYFEERDSNTIEAFVGRLRRKLGAGAIETVRGLGYRIASG</sequence>
<feature type="domain" description="Response regulatory" evidence="4">
    <location>
        <begin position="2"/>
        <end position="116"/>
    </location>
</feature>
<proteinExistence type="predicted"/>
<reference evidence="6 7" key="1">
    <citation type="submission" date="2023-04" db="EMBL/GenBank/DDBJ databases">
        <title>Marinoamorphus aggregata gen. nov., sp. Nov., isolate from tissue of brittle star Ophioplocus japonicus.</title>
        <authorList>
            <person name="Kawano K."/>
            <person name="Sawayama S."/>
            <person name="Nakagawa S."/>
        </authorList>
    </citation>
    <scope>NUCLEOTIDE SEQUENCE [LARGE SCALE GENOMIC DNA]</scope>
    <source>
        <strain evidence="6 7">NKW23</strain>
    </source>
</reference>
<evidence type="ECO:0000256" key="2">
    <source>
        <dbReference type="PROSITE-ProRule" id="PRU00169"/>
    </source>
</evidence>
<keyword evidence="1 3" id="KW-0238">DNA-binding</keyword>
<dbReference type="InterPro" id="IPR039420">
    <property type="entry name" value="WalR-like"/>
</dbReference>
<feature type="DNA-binding region" description="OmpR/PhoB-type" evidence="3">
    <location>
        <begin position="124"/>
        <end position="218"/>
    </location>
</feature>
<dbReference type="InterPro" id="IPR011006">
    <property type="entry name" value="CheY-like_superfamily"/>
</dbReference>
<evidence type="ECO:0000259" key="4">
    <source>
        <dbReference type="PROSITE" id="PS50110"/>
    </source>
</evidence>
<dbReference type="SMART" id="SM00862">
    <property type="entry name" value="Trans_reg_C"/>
    <property type="match status" value="1"/>
</dbReference>
<dbReference type="InterPro" id="IPR001867">
    <property type="entry name" value="OmpR/PhoB-type_DNA-bd"/>
</dbReference>
<dbReference type="CDD" id="cd00383">
    <property type="entry name" value="trans_reg_C"/>
    <property type="match status" value="1"/>
</dbReference>
<dbReference type="InterPro" id="IPR016032">
    <property type="entry name" value="Sig_transdc_resp-reg_C-effctor"/>
</dbReference>
<dbReference type="EMBL" id="BSYI01000026">
    <property type="protein sequence ID" value="GMG83905.1"/>
    <property type="molecule type" value="Genomic_DNA"/>
</dbReference>
<comment type="caution">
    <text evidence="6">The sequence shown here is derived from an EMBL/GenBank/DDBJ whole genome shotgun (WGS) entry which is preliminary data.</text>
</comment>
<feature type="modified residue" description="4-aspartylphosphate" evidence="2">
    <location>
        <position position="51"/>
    </location>
</feature>
<evidence type="ECO:0000313" key="7">
    <source>
        <dbReference type="Proteomes" id="UP001239909"/>
    </source>
</evidence>
<evidence type="ECO:0000313" key="6">
    <source>
        <dbReference type="EMBL" id="GMG83905.1"/>
    </source>
</evidence>
<accession>A0ABQ6LRP1</accession>
<dbReference type="InterPro" id="IPR001789">
    <property type="entry name" value="Sig_transdc_resp-reg_receiver"/>
</dbReference>
<dbReference type="RefSeq" id="WP_285672745.1">
    <property type="nucleotide sequence ID" value="NZ_BSYI01000026.1"/>
</dbReference>
<dbReference type="PANTHER" id="PTHR48111:SF37">
    <property type="entry name" value="RESPONSE REGULATOR PROTEIN CARR"/>
    <property type="match status" value="1"/>
</dbReference>
<dbReference type="SUPFAM" id="SSF46894">
    <property type="entry name" value="C-terminal effector domain of the bipartite response regulators"/>
    <property type="match status" value="1"/>
</dbReference>
<dbReference type="SMART" id="SM00448">
    <property type="entry name" value="REC"/>
    <property type="match status" value="1"/>
</dbReference>
<evidence type="ECO:0000256" key="3">
    <source>
        <dbReference type="PROSITE-ProRule" id="PRU01091"/>
    </source>
</evidence>
<dbReference type="Pfam" id="PF00486">
    <property type="entry name" value="Trans_reg_C"/>
    <property type="match status" value="1"/>
</dbReference>
<dbReference type="Proteomes" id="UP001239909">
    <property type="component" value="Unassembled WGS sequence"/>
</dbReference>
<dbReference type="Gene3D" id="6.10.250.690">
    <property type="match status" value="1"/>
</dbReference>
<keyword evidence="7" id="KW-1185">Reference proteome</keyword>
<dbReference type="Pfam" id="PF00072">
    <property type="entry name" value="Response_reg"/>
    <property type="match status" value="1"/>
</dbReference>
<gene>
    <name evidence="6" type="ORF">LNKW23_31190</name>
</gene>
<feature type="domain" description="OmpR/PhoB-type" evidence="5">
    <location>
        <begin position="124"/>
        <end position="218"/>
    </location>
</feature>
<dbReference type="Gene3D" id="1.10.10.10">
    <property type="entry name" value="Winged helix-like DNA-binding domain superfamily/Winged helix DNA-binding domain"/>
    <property type="match status" value="1"/>
</dbReference>
<dbReference type="PROSITE" id="PS50110">
    <property type="entry name" value="RESPONSE_REGULATORY"/>
    <property type="match status" value="1"/>
</dbReference>
<dbReference type="PROSITE" id="PS51755">
    <property type="entry name" value="OMPR_PHOB"/>
    <property type="match status" value="1"/>
</dbReference>
<evidence type="ECO:0000256" key="1">
    <source>
        <dbReference type="ARBA" id="ARBA00023125"/>
    </source>
</evidence>
<dbReference type="PANTHER" id="PTHR48111">
    <property type="entry name" value="REGULATOR OF RPOS"/>
    <property type="match status" value="1"/>
</dbReference>
<dbReference type="Gene3D" id="3.40.50.2300">
    <property type="match status" value="1"/>
</dbReference>